<protein>
    <submittedName>
        <fullName evidence="1">Uncharacterized protein</fullName>
    </submittedName>
</protein>
<accession>A0A6J5DKX0</accession>
<organism evidence="1 2">
    <name type="scientific">Paraburkholderia humisilvae</name>
    <dbReference type="NCBI Taxonomy" id="627669"/>
    <lineage>
        <taxon>Bacteria</taxon>
        <taxon>Pseudomonadati</taxon>
        <taxon>Pseudomonadota</taxon>
        <taxon>Betaproteobacteria</taxon>
        <taxon>Burkholderiales</taxon>
        <taxon>Burkholderiaceae</taxon>
        <taxon>Paraburkholderia</taxon>
    </lineage>
</organism>
<dbReference type="RefSeq" id="WP_175226670.1">
    <property type="nucleotide sequence ID" value="NZ_CADIKH010000009.1"/>
</dbReference>
<keyword evidence="2" id="KW-1185">Reference proteome</keyword>
<evidence type="ECO:0000313" key="2">
    <source>
        <dbReference type="Proteomes" id="UP000494363"/>
    </source>
</evidence>
<dbReference type="Proteomes" id="UP000494363">
    <property type="component" value="Unassembled WGS sequence"/>
</dbReference>
<dbReference type="AlphaFoldDB" id="A0A6J5DKX0"/>
<reference evidence="1 2" key="1">
    <citation type="submission" date="2020-04" db="EMBL/GenBank/DDBJ databases">
        <authorList>
            <person name="De Canck E."/>
        </authorList>
    </citation>
    <scope>NUCLEOTIDE SEQUENCE [LARGE SCALE GENOMIC DNA]</scope>
    <source>
        <strain evidence="1 2">LMG 29542</strain>
    </source>
</reference>
<gene>
    <name evidence="1" type="ORF">LMG29542_02402</name>
</gene>
<proteinExistence type="predicted"/>
<name>A0A6J5DKX0_9BURK</name>
<sequence>MTGNNGPEAFGRCAVNGRTSLPLAGDEWTVLNVVAEHREIRGTAMVADLAFGRATASRDERVMRVSKALTGLRDYRLVEWSESEGGAVLWRLASGVCATNLALLFARSRPDQG</sequence>
<dbReference type="EMBL" id="CADIKH010000009">
    <property type="protein sequence ID" value="CAB3754623.1"/>
    <property type="molecule type" value="Genomic_DNA"/>
</dbReference>
<evidence type="ECO:0000313" key="1">
    <source>
        <dbReference type="EMBL" id="CAB3754623.1"/>
    </source>
</evidence>